<comment type="caution">
    <text evidence="1">The sequence shown here is derived from an EMBL/GenBank/DDBJ whole genome shotgun (WGS) entry which is preliminary data.</text>
</comment>
<dbReference type="EMBL" id="VJWE01000011">
    <property type="protein sequence ID" value="TWG38924.1"/>
    <property type="molecule type" value="Genomic_DNA"/>
</dbReference>
<reference evidence="1 2" key="1">
    <citation type="journal article" date="2015" name="Stand. Genomic Sci.">
        <title>Genomic Encyclopedia of Bacterial and Archaeal Type Strains, Phase III: the genomes of soil and plant-associated and newly described type strains.</title>
        <authorList>
            <person name="Whitman W.B."/>
            <person name="Woyke T."/>
            <person name="Klenk H.P."/>
            <person name="Zhou Y."/>
            <person name="Lilburn T.G."/>
            <person name="Beck B.J."/>
            <person name="De Vos P."/>
            <person name="Vandamme P."/>
            <person name="Eisen J.A."/>
            <person name="Garrity G."/>
            <person name="Hugenholtz P."/>
            <person name="Kyrpides N.C."/>
        </authorList>
    </citation>
    <scope>NUCLEOTIDE SEQUENCE [LARGE SCALE GENOMIC DNA]</scope>
    <source>
        <strain evidence="1 2">DSM 64</strain>
    </source>
</reference>
<dbReference type="InterPro" id="IPR013078">
    <property type="entry name" value="His_Pase_superF_clade-1"/>
</dbReference>
<gene>
    <name evidence="1" type="ORF">ATF69_0790</name>
</gene>
<organism evidence="1 2">
    <name type="scientific">Acidovorax delafieldii</name>
    <name type="common">Pseudomonas delafieldii</name>
    <dbReference type="NCBI Taxonomy" id="47920"/>
    <lineage>
        <taxon>Bacteria</taxon>
        <taxon>Pseudomonadati</taxon>
        <taxon>Pseudomonadota</taxon>
        <taxon>Betaproteobacteria</taxon>
        <taxon>Burkholderiales</taxon>
        <taxon>Comamonadaceae</taxon>
        <taxon>Acidovorax</taxon>
    </lineage>
</organism>
<dbReference type="Proteomes" id="UP000321485">
    <property type="component" value="Unassembled WGS sequence"/>
</dbReference>
<evidence type="ECO:0000313" key="2">
    <source>
        <dbReference type="Proteomes" id="UP000321485"/>
    </source>
</evidence>
<name>A0A561XS29_ACIDE</name>
<dbReference type="SUPFAM" id="SSF53254">
    <property type="entry name" value="Phosphoglycerate mutase-like"/>
    <property type="match status" value="1"/>
</dbReference>
<dbReference type="SMART" id="SM00855">
    <property type="entry name" value="PGAM"/>
    <property type="match status" value="1"/>
</dbReference>
<protein>
    <submittedName>
        <fullName evidence="1">Alpha-ribazole phosphatase</fullName>
    </submittedName>
</protein>
<evidence type="ECO:0000313" key="1">
    <source>
        <dbReference type="EMBL" id="TWG38924.1"/>
    </source>
</evidence>
<sequence length="200" mass="21833">MTPPPAATSSRLWLVRHAAPLVPRGTCYGAWDVPADAQATRAAAERLATALPPEGRAACVAYSTLQRCELLAHELQALRPDLTFTPDARLREMDFGRWEGQPWDAIGKSAIDTWVAGFATHTPGGGESLAHMLHRVAAALQTAQAWRTEQGVKEVVWITHAGVARCVAWLQERGESALPRSEDWPVAAPGWGEWEIRELA</sequence>
<dbReference type="AlphaFoldDB" id="A0A561XS29"/>
<dbReference type="RefSeq" id="WP_146869949.1">
    <property type="nucleotide sequence ID" value="NZ_VJWE01000011.1"/>
</dbReference>
<dbReference type="Pfam" id="PF00300">
    <property type="entry name" value="His_Phos_1"/>
    <property type="match status" value="1"/>
</dbReference>
<dbReference type="InterPro" id="IPR029033">
    <property type="entry name" value="His_PPase_superfam"/>
</dbReference>
<dbReference type="GeneID" id="51109862"/>
<accession>A0A561XS29</accession>
<dbReference type="Gene3D" id="3.40.50.1240">
    <property type="entry name" value="Phosphoglycerate mutase-like"/>
    <property type="match status" value="1"/>
</dbReference>
<proteinExistence type="predicted"/>